<dbReference type="Pfam" id="PF06094">
    <property type="entry name" value="GGACT"/>
    <property type="match status" value="1"/>
</dbReference>
<dbReference type="InterPro" id="IPR039126">
    <property type="entry name" value="GGACT"/>
</dbReference>
<dbReference type="GO" id="GO:0005829">
    <property type="term" value="C:cytosol"/>
    <property type="evidence" value="ECO:0007669"/>
    <property type="project" value="TreeGrafter"/>
</dbReference>
<proteinExistence type="inferred from homology"/>
<protein>
    <recommendedName>
        <fullName evidence="3">Gamma-glutamylcyclotransferase family protein</fullName>
    </recommendedName>
</protein>
<dbReference type="EMBL" id="JACCBX010000007">
    <property type="protein sequence ID" value="NYE06831.1"/>
    <property type="molecule type" value="Genomic_DNA"/>
</dbReference>
<feature type="domain" description="Gamma-glutamylcyclotransferase AIG2-like" evidence="4">
    <location>
        <begin position="6"/>
        <end position="125"/>
    </location>
</feature>
<dbReference type="InterPro" id="IPR013024">
    <property type="entry name" value="GGCT-like"/>
</dbReference>
<dbReference type="CDD" id="cd06661">
    <property type="entry name" value="GGCT_like"/>
    <property type="match status" value="2"/>
</dbReference>
<dbReference type="PANTHER" id="PTHR12510">
    <property type="entry name" value="TROPONIN C-AKIN-1 PROTEIN"/>
    <property type="match status" value="1"/>
</dbReference>
<comment type="caution">
    <text evidence="5">The sequence shown here is derived from an EMBL/GenBank/DDBJ whole genome shotgun (WGS) entry which is preliminary data.</text>
</comment>
<evidence type="ECO:0000313" key="5">
    <source>
        <dbReference type="EMBL" id="NYE06831.1"/>
    </source>
</evidence>
<comment type="similarity">
    <text evidence="1 3">Belongs to the gamma-glutamylcyclotransferase family.</text>
</comment>
<dbReference type="Pfam" id="PF13772">
    <property type="entry name" value="AIG2_2"/>
    <property type="match status" value="1"/>
</dbReference>
<evidence type="ECO:0000313" key="6">
    <source>
        <dbReference type="Proteomes" id="UP000548423"/>
    </source>
</evidence>
<dbReference type="GO" id="GO:0061929">
    <property type="term" value="F:gamma-glutamylaminecyclotransferase activity"/>
    <property type="evidence" value="ECO:0007669"/>
    <property type="project" value="InterPro"/>
</dbReference>
<name>A0A852TF61_9BACI</name>
<organism evidence="5 6">
    <name type="scientific">Neobacillus niacini</name>
    <dbReference type="NCBI Taxonomy" id="86668"/>
    <lineage>
        <taxon>Bacteria</taxon>
        <taxon>Bacillati</taxon>
        <taxon>Bacillota</taxon>
        <taxon>Bacilli</taxon>
        <taxon>Bacillales</taxon>
        <taxon>Bacillaceae</taxon>
        <taxon>Neobacillus</taxon>
    </lineage>
</organism>
<feature type="active site" description="Proton acceptor" evidence="2">
    <location>
        <position position="75"/>
    </location>
</feature>
<dbReference type="GO" id="GO:0016740">
    <property type="term" value="F:transferase activity"/>
    <property type="evidence" value="ECO:0007669"/>
    <property type="project" value="UniProtKB-KW"/>
</dbReference>
<sequence length="285" mass="32850">MTRYFVFVYGTLRRHERNHYLLKDAELVAEQAWTEGKLFDTGFGYPALQESAADVVYGELYLVTEYQLHRLDELEGYSVKARDNLYNRNIQLISHDTGITKAYIYTIAKHNSHMLKTPIKSGDWKEYHLRKQDPILYFAYGSCMDHARFKLAKVDQYFQKVTGAGILNGYTLRYSVKMPDGGRADIVEEGGVVEGKVYEIPTDCVPYLYRREGVGSRLYRTTFVDLFINGSVYKDVLTFTVVNKEAETAPPEHYSDEIIRGGTGFLSEAYLEKLKNHINILCKQR</sequence>
<reference evidence="6" key="2">
    <citation type="submission" date="2020-08" db="EMBL/GenBank/DDBJ databases">
        <title>The Agave Microbiome: Exploring the role of microbial communities in plant adaptations to desert environments.</title>
        <authorList>
            <person name="Partida-Martinez L.P."/>
        </authorList>
    </citation>
    <scope>NUCLEOTIDE SEQUENCE [LARGE SCALE GENOMIC DNA]</scope>
    <source>
        <strain evidence="6">AT2.8</strain>
    </source>
</reference>
<evidence type="ECO:0000256" key="1">
    <source>
        <dbReference type="ARBA" id="ARBA00008861"/>
    </source>
</evidence>
<dbReference type="PANTHER" id="PTHR12510:SF4">
    <property type="entry name" value="GAMMA-GLUTAMYLAMINECYCLOTRANSFERASE"/>
    <property type="match status" value="1"/>
</dbReference>
<evidence type="ECO:0000259" key="4">
    <source>
        <dbReference type="Pfam" id="PF06094"/>
    </source>
</evidence>
<dbReference type="InterPro" id="IPR036568">
    <property type="entry name" value="GGCT-like_sf"/>
</dbReference>
<dbReference type="InterPro" id="IPR009288">
    <property type="entry name" value="AIG2-like_dom"/>
</dbReference>
<evidence type="ECO:0000256" key="3">
    <source>
        <dbReference type="RuleBase" id="RU367036"/>
    </source>
</evidence>
<reference evidence="6" key="1">
    <citation type="submission" date="2020-07" db="EMBL/GenBank/DDBJ databases">
        <authorList>
            <person name="Partida-Martinez L."/>
            <person name="Huntemann M."/>
            <person name="Clum A."/>
            <person name="Wang J."/>
            <person name="Palaniappan K."/>
            <person name="Ritter S."/>
            <person name="Chen I.-M."/>
            <person name="Stamatis D."/>
            <person name="Reddy T."/>
            <person name="O'Malley R."/>
            <person name="Daum C."/>
            <person name="Shapiro N."/>
            <person name="Ivanova N."/>
            <person name="Kyrpides N."/>
            <person name="Woyke T."/>
        </authorList>
    </citation>
    <scope>NUCLEOTIDE SEQUENCE [LARGE SCALE GENOMIC DNA]</scope>
    <source>
        <strain evidence="6">AT2.8</strain>
    </source>
</reference>
<gene>
    <name evidence="5" type="ORF">F4694_003611</name>
</gene>
<evidence type="ECO:0000256" key="2">
    <source>
        <dbReference type="PIRSR" id="PIRSR639126-1"/>
    </source>
</evidence>
<dbReference type="Gene3D" id="3.10.490.10">
    <property type="entry name" value="Gamma-glutamyl cyclotransferase-like"/>
    <property type="match status" value="2"/>
</dbReference>
<dbReference type="Proteomes" id="UP000548423">
    <property type="component" value="Unassembled WGS sequence"/>
</dbReference>
<dbReference type="AlphaFoldDB" id="A0A852TF61"/>
<dbReference type="SUPFAM" id="SSF110857">
    <property type="entry name" value="Gamma-glutamyl cyclotransferase-like"/>
    <property type="match status" value="2"/>
</dbReference>
<accession>A0A852TF61</accession>